<reference evidence="2 3" key="2">
    <citation type="submission" date="2020-03" db="EMBL/GenBank/DDBJ databases">
        <authorList>
            <person name="Ichikawa N."/>
            <person name="Kimura A."/>
            <person name="Kitahashi Y."/>
            <person name="Uohara A."/>
        </authorList>
    </citation>
    <scope>NUCLEOTIDE SEQUENCE [LARGE SCALE GENOMIC DNA]</scope>
    <source>
        <strain evidence="2 3">NBRC 105367</strain>
    </source>
</reference>
<name>A0A6F8YXL9_9ACTN</name>
<accession>A0A6F8YXL9</accession>
<sequence length="160" mass="18192">MARDLVAELQRLHRAAGRPSYRRISTEIRRRNHMPDTVSHETVSAILRGDGLTRWSKVECVVRYLATMAVHRPDEDEEVRRFHALWLAAFDRVAPVAAAPAGPPRRRHPRRTRPSRPRSRRRAPASRPWARPRCATPASPAATTCWAWSGPGWWASPGGR</sequence>
<feature type="compositionally biased region" description="Low complexity" evidence="1">
    <location>
        <begin position="125"/>
        <end position="142"/>
    </location>
</feature>
<organism evidence="2 3">
    <name type="scientific">Phytohabitans suffuscus</name>
    <dbReference type="NCBI Taxonomy" id="624315"/>
    <lineage>
        <taxon>Bacteria</taxon>
        <taxon>Bacillati</taxon>
        <taxon>Actinomycetota</taxon>
        <taxon>Actinomycetes</taxon>
        <taxon>Micromonosporales</taxon>
        <taxon>Micromonosporaceae</taxon>
    </lineage>
</organism>
<evidence type="ECO:0000256" key="1">
    <source>
        <dbReference type="SAM" id="MobiDB-lite"/>
    </source>
</evidence>
<dbReference type="KEGG" id="psuu:Psuf_082280"/>
<dbReference type="AlphaFoldDB" id="A0A6F8YXL9"/>
<feature type="compositionally biased region" description="Basic residues" evidence="1">
    <location>
        <begin position="104"/>
        <end position="124"/>
    </location>
</feature>
<evidence type="ECO:0000313" key="3">
    <source>
        <dbReference type="Proteomes" id="UP000503011"/>
    </source>
</evidence>
<gene>
    <name evidence="2" type="ORF">Psuf_082280</name>
</gene>
<dbReference type="Proteomes" id="UP000503011">
    <property type="component" value="Chromosome"/>
</dbReference>
<proteinExistence type="predicted"/>
<protein>
    <submittedName>
        <fullName evidence="2">Uncharacterized protein</fullName>
    </submittedName>
</protein>
<dbReference type="EMBL" id="AP022871">
    <property type="protein sequence ID" value="BCB90915.1"/>
    <property type="molecule type" value="Genomic_DNA"/>
</dbReference>
<reference evidence="2 3" key="1">
    <citation type="submission" date="2020-03" db="EMBL/GenBank/DDBJ databases">
        <title>Whole genome shotgun sequence of Phytohabitans suffuscus NBRC 105367.</title>
        <authorList>
            <person name="Komaki H."/>
            <person name="Tamura T."/>
        </authorList>
    </citation>
    <scope>NUCLEOTIDE SEQUENCE [LARGE SCALE GENOMIC DNA]</scope>
    <source>
        <strain evidence="2 3">NBRC 105367</strain>
    </source>
</reference>
<evidence type="ECO:0000313" key="2">
    <source>
        <dbReference type="EMBL" id="BCB90915.1"/>
    </source>
</evidence>
<feature type="region of interest" description="Disordered" evidence="1">
    <location>
        <begin position="97"/>
        <end position="142"/>
    </location>
</feature>
<dbReference type="RefSeq" id="WP_180214599.1">
    <property type="nucleotide sequence ID" value="NZ_AP022871.1"/>
</dbReference>
<keyword evidence="3" id="KW-1185">Reference proteome</keyword>